<evidence type="ECO:0000313" key="2">
    <source>
        <dbReference type="EMBL" id="KMS93924.1"/>
    </source>
</evidence>
<accession>A0A0J8AYP6</accession>
<reference evidence="2 3" key="1">
    <citation type="journal article" date="2014" name="Nature">
        <title>The genome of the recently domesticated crop plant sugar beet (Beta vulgaris).</title>
        <authorList>
            <person name="Dohm J.C."/>
            <person name="Minoche A.E."/>
            <person name="Holtgrawe D."/>
            <person name="Capella-Gutierrez S."/>
            <person name="Zakrzewski F."/>
            <person name="Tafer H."/>
            <person name="Rupp O."/>
            <person name="Sorensen T.R."/>
            <person name="Stracke R."/>
            <person name="Reinhardt R."/>
            <person name="Goesmann A."/>
            <person name="Kraft T."/>
            <person name="Schulz B."/>
            <person name="Stadler P.F."/>
            <person name="Schmidt T."/>
            <person name="Gabaldon T."/>
            <person name="Lehrach H."/>
            <person name="Weisshaar B."/>
            <person name="Himmelbauer H."/>
        </authorList>
    </citation>
    <scope>NUCLEOTIDE SEQUENCE [LARGE SCALE GENOMIC DNA]</scope>
    <source>
        <tissue evidence="2">Taproot</tissue>
    </source>
</reference>
<feature type="region of interest" description="Disordered" evidence="1">
    <location>
        <begin position="33"/>
        <end position="217"/>
    </location>
</feature>
<organism evidence="2 3">
    <name type="scientific">Beta vulgaris subsp. vulgaris</name>
    <name type="common">Beet</name>
    <dbReference type="NCBI Taxonomy" id="3555"/>
    <lineage>
        <taxon>Eukaryota</taxon>
        <taxon>Viridiplantae</taxon>
        <taxon>Streptophyta</taxon>
        <taxon>Embryophyta</taxon>
        <taxon>Tracheophyta</taxon>
        <taxon>Spermatophyta</taxon>
        <taxon>Magnoliopsida</taxon>
        <taxon>eudicotyledons</taxon>
        <taxon>Gunneridae</taxon>
        <taxon>Pentapetalae</taxon>
        <taxon>Caryophyllales</taxon>
        <taxon>Chenopodiaceae</taxon>
        <taxon>Betoideae</taxon>
        <taxon>Beta</taxon>
    </lineage>
</organism>
<feature type="non-terminal residue" evidence="2">
    <location>
        <position position="243"/>
    </location>
</feature>
<gene>
    <name evidence="2" type="ORF">BVRB_026550</name>
</gene>
<name>A0A0J8AYP6_BETVV</name>
<sequence>MSSPHYGLSSKCQFENNMAIQLIVHRCQQANEKVEENAWPAEVNKPQANKTTPVKKPAADEADNKTGSKGKKSSIKKVKADSDDDSSCNRAVNKKRKASKPKSKTPTKKTIVLSDDADQDVDEEDSETVAKTPKTPKSKSLGTKRRPSSVKKAEKGEKQNTSNCKELESDTEDNQENQPPTNPDAAPKGKQEEASPDNSPIAKSRESPASAQKKKVKSICLSQVDDFVRDAAYDMAKNHQEYV</sequence>
<proteinExistence type="predicted"/>
<dbReference type="Proteomes" id="UP000035740">
    <property type="component" value="Unassembled WGS sequence"/>
</dbReference>
<dbReference type="AlphaFoldDB" id="A0A0J8AYP6"/>
<keyword evidence="3" id="KW-1185">Reference proteome</keyword>
<evidence type="ECO:0000313" key="3">
    <source>
        <dbReference type="Proteomes" id="UP000035740"/>
    </source>
</evidence>
<dbReference type="Gramene" id="KMS93924">
    <property type="protein sequence ID" value="KMS93924"/>
    <property type="gene ID" value="BVRB_026550"/>
</dbReference>
<feature type="compositionally biased region" description="Acidic residues" evidence="1">
    <location>
        <begin position="115"/>
        <end position="127"/>
    </location>
</feature>
<dbReference type="EMBL" id="KQ097640">
    <property type="protein sequence ID" value="KMS93924.1"/>
    <property type="molecule type" value="Genomic_DNA"/>
</dbReference>
<feature type="compositionally biased region" description="Basic residues" evidence="1">
    <location>
        <begin position="92"/>
        <end position="107"/>
    </location>
</feature>
<feature type="compositionally biased region" description="Basic and acidic residues" evidence="1">
    <location>
        <begin position="57"/>
        <end position="66"/>
    </location>
</feature>
<protein>
    <submittedName>
        <fullName evidence="2">Uncharacterized protein</fullName>
    </submittedName>
</protein>
<evidence type="ECO:0000256" key="1">
    <source>
        <dbReference type="SAM" id="MobiDB-lite"/>
    </source>
</evidence>
<feature type="compositionally biased region" description="Basic residues" evidence="1">
    <location>
        <begin position="134"/>
        <end position="149"/>
    </location>
</feature>
<feature type="compositionally biased region" description="Basic residues" evidence="1">
    <location>
        <begin position="68"/>
        <end position="77"/>
    </location>
</feature>